<evidence type="ECO:0000313" key="2">
    <source>
        <dbReference type="EMBL" id="MEE6307610.1"/>
    </source>
</evidence>
<protein>
    <submittedName>
        <fullName evidence="2">DUF6069 family protein</fullName>
    </submittedName>
</protein>
<keyword evidence="1" id="KW-0472">Membrane</keyword>
<evidence type="ECO:0000313" key="3">
    <source>
        <dbReference type="Proteomes" id="UP001339911"/>
    </source>
</evidence>
<dbReference type="RefSeq" id="WP_331207914.1">
    <property type="nucleotide sequence ID" value="NZ_JAZGQL010000008.1"/>
</dbReference>
<feature type="transmembrane region" description="Helical" evidence="1">
    <location>
        <begin position="126"/>
        <end position="143"/>
    </location>
</feature>
<keyword evidence="1" id="KW-1133">Transmembrane helix</keyword>
<feature type="transmembrane region" description="Helical" evidence="1">
    <location>
        <begin position="100"/>
        <end position="120"/>
    </location>
</feature>
<proteinExistence type="predicted"/>
<keyword evidence="1" id="KW-0812">Transmembrane</keyword>
<evidence type="ECO:0000256" key="1">
    <source>
        <dbReference type="SAM" id="Phobius"/>
    </source>
</evidence>
<reference evidence="2 3" key="1">
    <citation type="submission" date="2024-01" db="EMBL/GenBank/DDBJ databases">
        <title>Genome insights into Plantactinospora veratri sp. nov.</title>
        <authorList>
            <person name="Wang L."/>
        </authorList>
    </citation>
    <scope>NUCLEOTIDE SEQUENCE [LARGE SCALE GENOMIC DNA]</scope>
    <source>
        <strain evidence="2 3">NEAU-FHS4</strain>
    </source>
</reference>
<dbReference type="InterPro" id="IPR045713">
    <property type="entry name" value="DUF6069"/>
</dbReference>
<gene>
    <name evidence="2" type="ORF">V1634_12325</name>
</gene>
<organism evidence="2 3">
    <name type="scientific">Plantactinospora veratri</name>
    <dbReference type="NCBI Taxonomy" id="1436122"/>
    <lineage>
        <taxon>Bacteria</taxon>
        <taxon>Bacillati</taxon>
        <taxon>Actinomycetota</taxon>
        <taxon>Actinomycetes</taxon>
        <taxon>Micromonosporales</taxon>
        <taxon>Micromonosporaceae</taxon>
        <taxon>Plantactinospora</taxon>
    </lineage>
</organism>
<keyword evidence="3" id="KW-1185">Reference proteome</keyword>
<dbReference type="EMBL" id="JAZGQL010000008">
    <property type="protein sequence ID" value="MEE6307610.1"/>
    <property type="molecule type" value="Genomic_DNA"/>
</dbReference>
<dbReference type="Pfam" id="PF19545">
    <property type="entry name" value="DUF6069"/>
    <property type="match status" value="1"/>
</dbReference>
<dbReference type="Proteomes" id="UP001339911">
    <property type="component" value="Unassembled WGS sequence"/>
</dbReference>
<name>A0ABU7SCD7_9ACTN</name>
<comment type="caution">
    <text evidence="2">The sequence shown here is derived from an EMBL/GenBank/DDBJ whole genome shotgun (WGS) entry which is preliminary data.</text>
</comment>
<feature type="transmembrane region" description="Helical" evidence="1">
    <location>
        <begin position="27"/>
        <end position="46"/>
    </location>
</feature>
<sequence>MTTMTTTQPLTPIVTAASRDRARTRTLRLGAVAAAGLVNSAIYLGGRAFGTDFVLTDPGNPVPHPLIVAEIAVITAVFGLLGWGSLALLTRFTRRGRQIWAVLATVVLALSYVPLGIELATVDTKVLLGVMHLVVAAALFPMLRRTPVRR</sequence>
<accession>A0ABU7SCD7</accession>
<feature type="transmembrane region" description="Helical" evidence="1">
    <location>
        <begin position="66"/>
        <end position="88"/>
    </location>
</feature>